<feature type="transmembrane region" description="Helical" evidence="6">
    <location>
        <begin position="72"/>
        <end position="89"/>
    </location>
</feature>
<dbReference type="InterPro" id="IPR011761">
    <property type="entry name" value="ATP-grasp"/>
</dbReference>
<dbReference type="AlphaFoldDB" id="C3YGX2"/>
<keyword evidence="6" id="KW-1133">Transmembrane helix</keyword>
<dbReference type="eggNOG" id="ENOG502TJZW">
    <property type="taxonomic scope" value="Eukaryota"/>
</dbReference>
<evidence type="ECO:0000259" key="7">
    <source>
        <dbReference type="PROSITE" id="PS50975"/>
    </source>
</evidence>
<dbReference type="InterPro" id="IPR037185">
    <property type="entry name" value="EmrE-like"/>
</dbReference>
<dbReference type="InterPro" id="IPR013815">
    <property type="entry name" value="ATP_grasp_subdomain_1"/>
</dbReference>
<dbReference type="EMBL" id="GG666512">
    <property type="protein sequence ID" value="EEN60443.1"/>
    <property type="molecule type" value="Genomic_DNA"/>
</dbReference>
<dbReference type="GO" id="GO:0005524">
    <property type="term" value="F:ATP binding"/>
    <property type="evidence" value="ECO:0007669"/>
    <property type="project" value="UniProtKB-UniRule"/>
</dbReference>
<dbReference type="Pfam" id="PF00892">
    <property type="entry name" value="EamA"/>
    <property type="match status" value="1"/>
</dbReference>
<evidence type="ECO:0000256" key="3">
    <source>
        <dbReference type="ARBA" id="ARBA00022840"/>
    </source>
</evidence>
<protein>
    <recommendedName>
        <fullName evidence="7">ATP-grasp domain-containing protein</fullName>
    </recommendedName>
</protein>
<keyword evidence="6" id="KW-0472">Membrane</keyword>
<feature type="compositionally biased region" description="Basic and acidic residues" evidence="5">
    <location>
        <begin position="8"/>
        <end position="25"/>
    </location>
</feature>
<proteinExistence type="predicted"/>
<evidence type="ECO:0000256" key="2">
    <source>
        <dbReference type="ARBA" id="ARBA00022741"/>
    </source>
</evidence>
<evidence type="ECO:0000256" key="5">
    <source>
        <dbReference type="SAM" id="MobiDB-lite"/>
    </source>
</evidence>
<dbReference type="GO" id="GO:0016874">
    <property type="term" value="F:ligase activity"/>
    <property type="evidence" value="ECO:0007669"/>
    <property type="project" value="UniProtKB-KW"/>
</dbReference>
<keyword evidence="3 4" id="KW-0067">ATP-binding</keyword>
<gene>
    <name evidence="8" type="ORF">BRAFLDRAFT_122293</name>
</gene>
<evidence type="ECO:0000256" key="6">
    <source>
        <dbReference type="SAM" id="Phobius"/>
    </source>
</evidence>
<sequence>MAPSGDSEDTKKLDGRPQDGDHAEDKNTGCCPWFKNHLGVAACLAHGLIYGVVPATSRYVQDRGYTAFQLNLFNDLLIVIAVLCVAAYHRPNLVPTSREQAFRLVCQGAGRFVGILCQFSAYRYAPPATAETVISPSTIILVAILSCIFIKEHSVTSCQTHRAIVLTSNAVNHVKDIIFSNIGDKETLLEYTQRMKKVGLPAFVKPATGSHTYGVKKVESLEDLMRALHDLKAMVDEHPDFTAAPSAPFFRDYFLQYLDVEKYPIALRDVAVVEPYLDAVANCTVDGCVVGREVVHWPITDELRFDDQDAKFDCILSPSSEPEDVQRRMREVYDGVMSRMLQFGFNHGFTNIEVFKMRDGQLRLCEVNARGSKLLQAIYKASHSNVNQDWVYLSAGRGVRPVGPTETGRYGMGYPVRFGALDKPGNLVDFNQVEKLKSQDPDVTFSLYLVEGPDDDVTSFAGSAGNCFLFVHTYGGSREAVINKLVDVLQLIVKRPELLTYPVHYGM</sequence>
<dbReference type="PROSITE" id="PS50975">
    <property type="entry name" value="ATP_GRASP"/>
    <property type="match status" value="1"/>
</dbReference>
<keyword evidence="6" id="KW-0812">Transmembrane</keyword>
<dbReference type="GO" id="GO:0016020">
    <property type="term" value="C:membrane"/>
    <property type="evidence" value="ECO:0007669"/>
    <property type="project" value="InterPro"/>
</dbReference>
<dbReference type="GO" id="GO:0046872">
    <property type="term" value="F:metal ion binding"/>
    <property type="evidence" value="ECO:0007669"/>
    <property type="project" value="InterPro"/>
</dbReference>
<organism>
    <name type="scientific">Branchiostoma floridae</name>
    <name type="common">Florida lancelet</name>
    <name type="synonym">Amphioxus</name>
    <dbReference type="NCBI Taxonomy" id="7739"/>
    <lineage>
        <taxon>Eukaryota</taxon>
        <taxon>Metazoa</taxon>
        <taxon>Chordata</taxon>
        <taxon>Cephalochordata</taxon>
        <taxon>Leptocardii</taxon>
        <taxon>Amphioxiformes</taxon>
        <taxon>Branchiostomatidae</taxon>
        <taxon>Branchiostoma</taxon>
    </lineage>
</organism>
<reference evidence="8" key="1">
    <citation type="journal article" date="2008" name="Nature">
        <title>The amphioxus genome and the evolution of the chordate karyotype.</title>
        <authorList>
            <consortium name="US DOE Joint Genome Institute (JGI-PGF)"/>
            <person name="Putnam N.H."/>
            <person name="Butts T."/>
            <person name="Ferrier D.E.K."/>
            <person name="Furlong R.F."/>
            <person name="Hellsten U."/>
            <person name="Kawashima T."/>
            <person name="Robinson-Rechavi M."/>
            <person name="Shoguchi E."/>
            <person name="Terry A."/>
            <person name="Yu J.-K."/>
            <person name="Benito-Gutierrez E.L."/>
            <person name="Dubchak I."/>
            <person name="Garcia-Fernandez J."/>
            <person name="Gibson-Brown J.J."/>
            <person name="Grigoriev I.V."/>
            <person name="Horton A.C."/>
            <person name="de Jong P.J."/>
            <person name="Jurka J."/>
            <person name="Kapitonov V.V."/>
            <person name="Kohara Y."/>
            <person name="Kuroki Y."/>
            <person name="Lindquist E."/>
            <person name="Lucas S."/>
            <person name="Osoegawa K."/>
            <person name="Pennacchio L.A."/>
            <person name="Salamov A.A."/>
            <person name="Satou Y."/>
            <person name="Sauka-Spengler T."/>
            <person name="Schmutz J."/>
            <person name="Shin-I T."/>
            <person name="Toyoda A."/>
            <person name="Bronner-Fraser M."/>
            <person name="Fujiyama A."/>
            <person name="Holland L.Z."/>
            <person name="Holland P.W.H."/>
            <person name="Satoh N."/>
            <person name="Rokhsar D.S."/>
        </authorList>
    </citation>
    <scope>NUCLEOTIDE SEQUENCE [LARGE SCALE GENOMIC DNA]</scope>
    <source>
        <strain evidence="8">S238N-H82</strain>
        <tissue evidence="8">Testes</tissue>
    </source>
</reference>
<dbReference type="SUPFAM" id="SSF56059">
    <property type="entry name" value="Glutathione synthetase ATP-binding domain-like"/>
    <property type="match status" value="1"/>
</dbReference>
<dbReference type="Gene3D" id="3.30.1490.20">
    <property type="entry name" value="ATP-grasp fold, A domain"/>
    <property type="match status" value="1"/>
</dbReference>
<dbReference type="PANTHER" id="PTHR43585">
    <property type="entry name" value="FUMIPYRROLE BIOSYNTHESIS PROTEIN C"/>
    <property type="match status" value="1"/>
</dbReference>
<keyword evidence="1" id="KW-0436">Ligase</keyword>
<dbReference type="Gene3D" id="3.30.470.20">
    <property type="entry name" value="ATP-grasp fold, B domain"/>
    <property type="match status" value="1"/>
</dbReference>
<dbReference type="SUPFAM" id="SSF103481">
    <property type="entry name" value="Multidrug resistance efflux transporter EmrE"/>
    <property type="match status" value="1"/>
</dbReference>
<dbReference type="InterPro" id="IPR000620">
    <property type="entry name" value="EamA_dom"/>
</dbReference>
<feature type="region of interest" description="Disordered" evidence="5">
    <location>
        <begin position="1"/>
        <end position="25"/>
    </location>
</feature>
<feature type="domain" description="ATP-grasp" evidence="7">
    <location>
        <begin position="163"/>
        <end position="397"/>
    </location>
</feature>
<keyword evidence="2 4" id="KW-0547">Nucleotide-binding</keyword>
<accession>C3YGX2</accession>
<evidence type="ECO:0000256" key="4">
    <source>
        <dbReference type="PROSITE-ProRule" id="PRU00409"/>
    </source>
</evidence>
<name>C3YGX2_BRAFL</name>
<dbReference type="PANTHER" id="PTHR43585:SF2">
    <property type="entry name" value="ATP-GRASP ENZYME FSQD"/>
    <property type="match status" value="1"/>
</dbReference>
<evidence type="ECO:0000256" key="1">
    <source>
        <dbReference type="ARBA" id="ARBA00022598"/>
    </source>
</evidence>
<dbReference type="FunFam" id="3.30.470.20:FF:000148">
    <property type="entry name" value="Uncharacterized protein"/>
    <property type="match status" value="1"/>
</dbReference>
<dbReference type="InterPro" id="IPR052032">
    <property type="entry name" value="ATP-dep_AA_Ligase"/>
</dbReference>
<dbReference type="InParanoid" id="C3YGX2"/>
<evidence type="ECO:0000313" key="8">
    <source>
        <dbReference type="EMBL" id="EEN60443.1"/>
    </source>
</evidence>